<reference evidence="3" key="1">
    <citation type="submission" date="2022-10" db="EMBL/GenBank/DDBJ databases">
        <title>Tapping the CABI collections for fungal endophytes: first genome assemblies for Collariella, Neodidymelliopsis, Ascochyta clinopodiicola, Didymella pomorum, Didymosphaeria variabile, Neocosmospora piperis and Neocucurbitaria cava.</title>
        <authorList>
            <person name="Hill R."/>
        </authorList>
    </citation>
    <scope>NUCLEOTIDE SEQUENCE</scope>
    <source>
        <strain evidence="3">IMI 355091</strain>
    </source>
</reference>
<evidence type="ECO:0000313" key="4">
    <source>
        <dbReference type="Proteomes" id="UP001140510"/>
    </source>
</evidence>
<evidence type="ECO:0000256" key="1">
    <source>
        <dbReference type="PROSITE-ProRule" id="PRU00221"/>
    </source>
</evidence>
<dbReference type="PROSITE" id="PS50082">
    <property type="entry name" value="WD_REPEATS_2"/>
    <property type="match status" value="1"/>
</dbReference>
<dbReference type="AlphaFoldDB" id="A0A9W8Z0X9"/>
<feature type="repeat" description="WD" evidence="1">
    <location>
        <begin position="290"/>
        <end position="331"/>
    </location>
</feature>
<dbReference type="SMART" id="SM00320">
    <property type="entry name" value="WD40"/>
    <property type="match status" value="2"/>
</dbReference>
<feature type="region of interest" description="Disordered" evidence="2">
    <location>
        <begin position="542"/>
        <end position="570"/>
    </location>
</feature>
<comment type="caution">
    <text evidence="3">The sequence shown here is derived from an EMBL/GenBank/DDBJ whole genome shotgun (WGS) entry which is preliminary data.</text>
</comment>
<dbReference type="PANTHER" id="PTHR19879">
    <property type="entry name" value="TRANSCRIPTION INITIATION FACTOR TFIID"/>
    <property type="match status" value="1"/>
</dbReference>
<organism evidence="3 4">
    <name type="scientific">Didymella pomorum</name>
    <dbReference type="NCBI Taxonomy" id="749634"/>
    <lineage>
        <taxon>Eukaryota</taxon>
        <taxon>Fungi</taxon>
        <taxon>Dikarya</taxon>
        <taxon>Ascomycota</taxon>
        <taxon>Pezizomycotina</taxon>
        <taxon>Dothideomycetes</taxon>
        <taxon>Pleosporomycetidae</taxon>
        <taxon>Pleosporales</taxon>
        <taxon>Pleosporineae</taxon>
        <taxon>Didymellaceae</taxon>
        <taxon>Didymella</taxon>
    </lineage>
</organism>
<dbReference type="InterPro" id="IPR001680">
    <property type="entry name" value="WD40_rpt"/>
</dbReference>
<keyword evidence="1" id="KW-0853">WD repeat</keyword>
<keyword evidence="4" id="KW-1185">Reference proteome</keyword>
<name>A0A9W8Z0X9_9PLEO</name>
<dbReference type="InterPro" id="IPR015943">
    <property type="entry name" value="WD40/YVTN_repeat-like_dom_sf"/>
</dbReference>
<dbReference type="Gene3D" id="2.130.10.10">
    <property type="entry name" value="YVTN repeat-like/Quinoprotein amine dehydrogenase"/>
    <property type="match status" value="1"/>
</dbReference>
<gene>
    <name evidence="3" type="ORF">N0V91_010698</name>
</gene>
<evidence type="ECO:0008006" key="5">
    <source>
        <dbReference type="Google" id="ProtNLM"/>
    </source>
</evidence>
<dbReference type="OrthoDB" id="1367865at2759"/>
<dbReference type="EMBL" id="JAPEVA010000149">
    <property type="protein sequence ID" value="KAJ4395678.1"/>
    <property type="molecule type" value="Genomic_DNA"/>
</dbReference>
<dbReference type="Proteomes" id="UP001140510">
    <property type="component" value="Unassembled WGS sequence"/>
</dbReference>
<dbReference type="SUPFAM" id="SSF50978">
    <property type="entry name" value="WD40 repeat-like"/>
    <property type="match status" value="1"/>
</dbReference>
<evidence type="ECO:0000313" key="3">
    <source>
        <dbReference type="EMBL" id="KAJ4395678.1"/>
    </source>
</evidence>
<dbReference type="PANTHER" id="PTHR19879:SF9">
    <property type="entry name" value="TRANSCRIPTION INITIATION FACTOR TFIID SUBUNIT 5"/>
    <property type="match status" value="1"/>
</dbReference>
<accession>A0A9W8Z0X9</accession>
<protein>
    <recommendedName>
        <fullName evidence="5">WD40 repeat-like protein</fullName>
    </recommendedName>
</protein>
<dbReference type="InterPro" id="IPR036322">
    <property type="entry name" value="WD40_repeat_dom_sf"/>
</dbReference>
<sequence>MATIEAGPQTDDKPKIRCVSRKDFTKEWMFPMHPLHDFELDGEVAKYAPGHPRQWGDETHWLDISKAIRDGQSENAHESFYAAISHDHTLLAIVSGHERILIYHIESQELRQVLDGAGHLIFAPVSVSLDNADHDGPTPTYTLGCNATDKGRRSGLNNQLVFWELDEQGRLMDQEEPIDASAFATQAIDAILPDLAKKHELSEEFVTASSLHAGFAKALTAVATTHRRRHNTTFDDAGFGGFGSTSFSSSGRIFLYHTKNKSTQSGVRPPEELPHVVVMDIVNGKELYRLSGHTDAIMWSAISPNDEHIASIAWDGTLRMYSAETGKLEWSTSGGGQAWTGAFSADSKHIVWSTANGQAIIVHDVRDGRGRSSFPEKFRDWCRNVAWHPHGNQIALCAGQHAYVWRPFDGNQGKIMQHYQMEDDKDWRSMASVQDIDWLDNGRLLHLYFSDGTNLVYDTQSNTKELFMHPKGVDNAWTENGFHGDIKLTGIGDGYISVDGDAKVRYWSSGEPTPTSWWDNALAQKAKKTPFPETGKYVMVSKRPGKGKLEQQDQIVGGSLAREGTELATE</sequence>
<proteinExistence type="predicted"/>
<evidence type="ECO:0000256" key="2">
    <source>
        <dbReference type="SAM" id="MobiDB-lite"/>
    </source>
</evidence>